<dbReference type="Proteomes" id="UP000669133">
    <property type="component" value="Unassembled WGS sequence"/>
</dbReference>
<proteinExistence type="predicted"/>
<dbReference type="GeneID" id="93652659"/>
<dbReference type="RefSeq" id="XP_067547618.1">
    <property type="nucleotide sequence ID" value="XM_067693060.1"/>
</dbReference>
<evidence type="ECO:0000313" key="4">
    <source>
        <dbReference type="Proteomes" id="UP000669133"/>
    </source>
</evidence>
<protein>
    <recommendedName>
        <fullName evidence="2">UspA domain-containing protein</fullName>
    </recommendedName>
</protein>
<feature type="region of interest" description="Disordered" evidence="1">
    <location>
        <begin position="1"/>
        <end position="21"/>
    </location>
</feature>
<feature type="compositionally biased region" description="Polar residues" evidence="1">
    <location>
        <begin position="358"/>
        <end position="377"/>
    </location>
</feature>
<organism evidence="3 4">
    <name type="scientific">Candida metapsilosis</name>
    <dbReference type="NCBI Taxonomy" id="273372"/>
    <lineage>
        <taxon>Eukaryota</taxon>
        <taxon>Fungi</taxon>
        <taxon>Dikarya</taxon>
        <taxon>Ascomycota</taxon>
        <taxon>Saccharomycotina</taxon>
        <taxon>Pichiomycetes</taxon>
        <taxon>Debaryomycetaceae</taxon>
        <taxon>Candida/Lodderomyces clade</taxon>
        <taxon>Candida</taxon>
    </lineage>
</organism>
<accession>A0A8H7ZH14</accession>
<dbReference type="InterPro" id="IPR006016">
    <property type="entry name" value="UspA"/>
</dbReference>
<feature type="compositionally biased region" description="Low complexity" evidence="1">
    <location>
        <begin position="425"/>
        <end position="436"/>
    </location>
</feature>
<feature type="region of interest" description="Disordered" evidence="1">
    <location>
        <begin position="120"/>
        <end position="145"/>
    </location>
</feature>
<dbReference type="InterPro" id="IPR014729">
    <property type="entry name" value="Rossmann-like_a/b/a_fold"/>
</dbReference>
<dbReference type="CDD" id="cd23659">
    <property type="entry name" value="USP_At3g01520-like"/>
    <property type="match status" value="1"/>
</dbReference>
<dbReference type="PANTHER" id="PTHR47815">
    <property type="entry name" value="UNIVERSAL STRESS PROTEIN A FAMILY PROTEIN C25B2.10"/>
    <property type="match status" value="1"/>
</dbReference>
<dbReference type="AlphaFoldDB" id="A0A8H7ZH14"/>
<feature type="compositionally biased region" description="Polar residues" evidence="1">
    <location>
        <begin position="120"/>
        <end position="131"/>
    </location>
</feature>
<dbReference type="SUPFAM" id="SSF52402">
    <property type="entry name" value="Adenine nucleotide alpha hydrolases-like"/>
    <property type="match status" value="1"/>
</dbReference>
<sequence length="443" mass="49587">MTEENIEPSHSSIPKPPPEGRILKKYKRLADENEDESETARNTRLNAALYHTSNESVLSYQQQNGSSDLLGRLYYDDYDSHSTVLSPELLSPVNSHPHTPLMSPTIPTSAGRGDDEFNFETSPTPKNAIMNSQLSSSTTSLSSLPKSASTKLVKPSLSRGVSFDTGEEGPKKSFTLKIKHPEYKFRRNNKTWLVGFNNDGESTKAIEWLFDEMIIHGDTIVILQVLDEKRYASIDKVKANANLSNFEKLNVHFKKVAILFEVVIGKPQKTLKLAIAEYAPSMMVIGTHHYTEKEMKHSHRGFLSKSSLSKHFLECALVPVIIVKPTYNYVEVLSQPIDSEQYFANWLKRTGVGASAGTPPSITTTSDGNEDLQSSSSLHRKVNSFLSPSSSRNSSYTNLVNEERGRSSSHLPNPVYRLTNESRSRSTSRTRSAFSKFFRKSED</sequence>
<dbReference type="Gene3D" id="3.40.50.620">
    <property type="entry name" value="HUPs"/>
    <property type="match status" value="1"/>
</dbReference>
<dbReference type="PANTHER" id="PTHR47815:SF1">
    <property type="entry name" value="UNIVERSAL STRESS PROTEIN A FAMILY PROTEIN C25B2.10"/>
    <property type="match status" value="1"/>
</dbReference>
<dbReference type="OrthoDB" id="843225at2759"/>
<feature type="domain" description="UspA" evidence="2">
    <location>
        <begin position="190"/>
        <end position="324"/>
    </location>
</feature>
<dbReference type="EMBL" id="JAEOAQ010000005">
    <property type="protein sequence ID" value="KAG5418502.1"/>
    <property type="molecule type" value="Genomic_DNA"/>
</dbReference>
<keyword evidence="4" id="KW-1185">Reference proteome</keyword>
<feature type="compositionally biased region" description="Low complexity" evidence="1">
    <location>
        <begin position="384"/>
        <end position="395"/>
    </location>
</feature>
<evidence type="ECO:0000313" key="3">
    <source>
        <dbReference type="EMBL" id="KAG5418502.1"/>
    </source>
</evidence>
<dbReference type="Pfam" id="PF00582">
    <property type="entry name" value="Usp"/>
    <property type="match status" value="1"/>
</dbReference>
<evidence type="ECO:0000256" key="1">
    <source>
        <dbReference type="SAM" id="MobiDB-lite"/>
    </source>
</evidence>
<reference evidence="3 4" key="1">
    <citation type="submission" date="2020-12" db="EMBL/GenBank/DDBJ databases">
        <title>Effect of drift, selection, and recombination on the evolution of hybrid genomes in Candida yeast pathogens.</title>
        <authorList>
            <person name="Mixao V."/>
            <person name="Ksiezopolska E."/>
            <person name="Saus E."/>
            <person name="Boekhout T."/>
            <person name="Gacser A."/>
            <person name="Gabaldon T."/>
        </authorList>
    </citation>
    <scope>NUCLEOTIDE SEQUENCE [LARGE SCALE GENOMIC DNA]</scope>
    <source>
        <strain evidence="3 4">BP57</strain>
    </source>
</reference>
<evidence type="ECO:0000259" key="2">
    <source>
        <dbReference type="Pfam" id="PF00582"/>
    </source>
</evidence>
<feature type="compositionally biased region" description="Low complexity" evidence="1">
    <location>
        <begin position="132"/>
        <end position="145"/>
    </location>
</feature>
<comment type="caution">
    <text evidence="3">The sequence shown here is derived from an EMBL/GenBank/DDBJ whole genome shotgun (WGS) entry which is preliminary data.</text>
</comment>
<name>A0A8H7ZH14_9ASCO</name>
<feature type="region of interest" description="Disordered" evidence="1">
    <location>
        <begin position="355"/>
        <end position="443"/>
    </location>
</feature>
<gene>
    <name evidence="3" type="ORF">I9W82_004030</name>
</gene>